<evidence type="ECO:0000256" key="1">
    <source>
        <dbReference type="SAM" id="Phobius"/>
    </source>
</evidence>
<keyword evidence="1" id="KW-1133">Transmembrane helix</keyword>
<protein>
    <recommendedName>
        <fullName evidence="4">DUF2523 domain-containing protein</fullName>
    </recommendedName>
</protein>
<sequence length="104" mass="11101">MPIPLLVLLYSVISVTAKLVTGAATAGLVYYFLMNTVQPLMDRLTSQITDQVSQFSAIGGTSLQVIQYLDFPHAISILLATSSACFSIKIMSIAIRAFGINTGS</sequence>
<keyword evidence="1" id="KW-0472">Membrane</keyword>
<accession>A0A811GD72</accession>
<keyword evidence="1" id="KW-0812">Transmembrane</keyword>
<evidence type="ECO:0008006" key="4">
    <source>
        <dbReference type="Google" id="ProtNLM"/>
    </source>
</evidence>
<organism evidence="2 3">
    <name type="scientific">Acinetobacter bouvetii</name>
    <dbReference type="NCBI Taxonomy" id="202951"/>
    <lineage>
        <taxon>Bacteria</taxon>
        <taxon>Pseudomonadati</taxon>
        <taxon>Pseudomonadota</taxon>
        <taxon>Gammaproteobacteria</taxon>
        <taxon>Moraxellales</taxon>
        <taxon>Moraxellaceae</taxon>
        <taxon>Acinetobacter</taxon>
    </lineage>
</organism>
<proteinExistence type="predicted"/>
<dbReference type="RefSeq" id="WP_174560607.1">
    <property type="nucleotide sequence ID" value="NZ_CADDTS010000048.1"/>
</dbReference>
<dbReference type="Proteomes" id="UP000489961">
    <property type="component" value="Unassembled WGS sequence"/>
</dbReference>
<evidence type="ECO:0000313" key="2">
    <source>
        <dbReference type="EMBL" id="CAB1221487.1"/>
    </source>
</evidence>
<name>A0A811GD72_9GAMM</name>
<gene>
    <name evidence="2" type="ORF">SFB21_2825</name>
</gene>
<evidence type="ECO:0000313" key="3">
    <source>
        <dbReference type="Proteomes" id="UP000489961"/>
    </source>
</evidence>
<dbReference type="AlphaFoldDB" id="A0A811GD72"/>
<reference evidence="2 3" key="1">
    <citation type="submission" date="2020-02" db="EMBL/GenBank/DDBJ databases">
        <authorList>
            <person name="Chaudhuri R."/>
        </authorList>
    </citation>
    <scope>NUCLEOTIDE SEQUENCE [LARGE SCALE GENOMIC DNA]</scope>
    <source>
        <strain evidence="2">SFB21</strain>
    </source>
</reference>
<feature type="transmembrane region" description="Helical" evidence="1">
    <location>
        <begin position="6"/>
        <end position="33"/>
    </location>
</feature>
<dbReference type="EMBL" id="CADDTS010000048">
    <property type="protein sequence ID" value="CAB1221487.1"/>
    <property type="molecule type" value="Genomic_DNA"/>
</dbReference>
<comment type="caution">
    <text evidence="2">The sequence shown here is derived from an EMBL/GenBank/DDBJ whole genome shotgun (WGS) entry which is preliminary data.</text>
</comment>